<dbReference type="Proteomes" id="UP000245771">
    <property type="component" value="Unassembled WGS sequence"/>
</dbReference>
<dbReference type="EMBL" id="KZ819606">
    <property type="protein sequence ID" value="PWN32321.1"/>
    <property type="molecule type" value="Genomic_DNA"/>
</dbReference>
<protein>
    <recommendedName>
        <fullName evidence="4">DUF1996 domain-containing protein</fullName>
    </recommendedName>
</protein>
<evidence type="ECO:0000256" key="1">
    <source>
        <dbReference type="SAM" id="SignalP"/>
    </source>
</evidence>
<gene>
    <name evidence="2" type="ORF">FA14DRAFT_162483</name>
</gene>
<dbReference type="RefSeq" id="XP_025352623.1">
    <property type="nucleotide sequence ID" value="XM_025499632.1"/>
</dbReference>
<keyword evidence="3" id="KW-1185">Reference proteome</keyword>
<reference evidence="2 3" key="1">
    <citation type="journal article" date="2018" name="Mol. Biol. Evol.">
        <title>Broad Genomic Sampling Reveals a Smut Pathogenic Ancestry of the Fungal Clade Ustilaginomycotina.</title>
        <authorList>
            <person name="Kijpornyongpan T."/>
            <person name="Mondo S.J."/>
            <person name="Barry K."/>
            <person name="Sandor L."/>
            <person name="Lee J."/>
            <person name="Lipzen A."/>
            <person name="Pangilinan J."/>
            <person name="LaButti K."/>
            <person name="Hainaut M."/>
            <person name="Henrissat B."/>
            <person name="Grigoriev I.V."/>
            <person name="Spatafora J.W."/>
            <person name="Aime M.C."/>
        </authorList>
    </citation>
    <scope>NUCLEOTIDE SEQUENCE [LARGE SCALE GENOMIC DNA]</scope>
    <source>
        <strain evidence="2 3">MCA 3882</strain>
    </source>
</reference>
<proteinExistence type="predicted"/>
<dbReference type="OrthoDB" id="3362950at2759"/>
<organism evidence="2 3">
    <name type="scientific">Meira miltonrushii</name>
    <dbReference type="NCBI Taxonomy" id="1280837"/>
    <lineage>
        <taxon>Eukaryota</taxon>
        <taxon>Fungi</taxon>
        <taxon>Dikarya</taxon>
        <taxon>Basidiomycota</taxon>
        <taxon>Ustilaginomycotina</taxon>
        <taxon>Exobasidiomycetes</taxon>
        <taxon>Exobasidiales</taxon>
        <taxon>Brachybasidiaceae</taxon>
        <taxon>Meira</taxon>
    </lineage>
</organism>
<evidence type="ECO:0008006" key="4">
    <source>
        <dbReference type="Google" id="ProtNLM"/>
    </source>
</evidence>
<dbReference type="GeneID" id="37021413"/>
<keyword evidence="1" id="KW-0732">Signal</keyword>
<evidence type="ECO:0000313" key="3">
    <source>
        <dbReference type="Proteomes" id="UP000245771"/>
    </source>
</evidence>
<sequence length="235" mass="25670">MVGIVNLIIPALLAAATVHASPTPLEKRIVGSLECSVTKTGTLSLVNTKTNERRYASFKTHYYLANETNGHVPSEDQSWAKEPLLTSYPDLNKDLAKFDFLACTETRQPGFENFPPSKDGVFYGHLSPVPAKATKGNPPKCATHRSLYADTDFLSASDCYYSDDSGSPFSYFTYTPGKSGEINFIGYTGPQGGEPETADQKQAAYDFTPGSSKSEPAVFVHDGSKQFSDWVLRLE</sequence>
<dbReference type="InParanoid" id="A0A316V743"/>
<feature type="signal peptide" evidence="1">
    <location>
        <begin position="1"/>
        <end position="20"/>
    </location>
</feature>
<evidence type="ECO:0000313" key="2">
    <source>
        <dbReference type="EMBL" id="PWN32321.1"/>
    </source>
</evidence>
<feature type="chain" id="PRO_5016248465" description="DUF1996 domain-containing protein" evidence="1">
    <location>
        <begin position="21"/>
        <end position="235"/>
    </location>
</feature>
<dbReference type="AlphaFoldDB" id="A0A316V743"/>
<name>A0A316V743_9BASI</name>
<accession>A0A316V743</accession>